<feature type="compositionally biased region" description="Basic and acidic residues" evidence="2">
    <location>
        <begin position="513"/>
        <end position="522"/>
    </location>
</feature>
<dbReference type="PROSITE" id="PS50006">
    <property type="entry name" value="FHA_DOMAIN"/>
    <property type="match status" value="1"/>
</dbReference>
<keyword evidence="5" id="KW-1185">Reference proteome</keyword>
<feature type="coiled-coil region" evidence="1">
    <location>
        <begin position="352"/>
        <end position="389"/>
    </location>
</feature>
<dbReference type="EMBL" id="JALLAZ020000562">
    <property type="protein sequence ID" value="KAL3792201.1"/>
    <property type="molecule type" value="Genomic_DNA"/>
</dbReference>
<reference evidence="4 5" key="1">
    <citation type="submission" date="2024-10" db="EMBL/GenBank/DDBJ databases">
        <title>Updated reference genomes for cyclostephanoid diatoms.</title>
        <authorList>
            <person name="Roberts W.R."/>
            <person name="Alverson A.J."/>
        </authorList>
    </citation>
    <scope>NUCLEOTIDE SEQUENCE [LARGE SCALE GENOMIC DNA]</scope>
    <source>
        <strain evidence="4 5">AJA276-08</strain>
    </source>
</reference>
<feature type="domain" description="FHA" evidence="3">
    <location>
        <begin position="47"/>
        <end position="101"/>
    </location>
</feature>
<dbReference type="SUPFAM" id="SSF49879">
    <property type="entry name" value="SMAD/FHA domain"/>
    <property type="match status" value="1"/>
</dbReference>
<evidence type="ECO:0000256" key="1">
    <source>
        <dbReference type="SAM" id="Coils"/>
    </source>
</evidence>
<dbReference type="InterPro" id="IPR000253">
    <property type="entry name" value="FHA_dom"/>
</dbReference>
<feature type="region of interest" description="Disordered" evidence="2">
    <location>
        <begin position="461"/>
        <end position="522"/>
    </location>
</feature>
<evidence type="ECO:0000256" key="2">
    <source>
        <dbReference type="SAM" id="MobiDB-lite"/>
    </source>
</evidence>
<evidence type="ECO:0000313" key="5">
    <source>
        <dbReference type="Proteomes" id="UP001530315"/>
    </source>
</evidence>
<feature type="region of interest" description="Disordered" evidence="2">
    <location>
        <begin position="311"/>
        <end position="352"/>
    </location>
</feature>
<feature type="region of interest" description="Disordered" evidence="2">
    <location>
        <begin position="172"/>
        <end position="194"/>
    </location>
</feature>
<protein>
    <recommendedName>
        <fullName evidence="3">FHA domain-containing protein</fullName>
    </recommendedName>
</protein>
<proteinExistence type="predicted"/>
<dbReference type="InterPro" id="IPR008984">
    <property type="entry name" value="SMAD_FHA_dom_sf"/>
</dbReference>
<dbReference type="Proteomes" id="UP001530315">
    <property type="component" value="Unassembled WGS sequence"/>
</dbReference>
<sequence>MSWTRPPQHAWSLDELKQGNIVATHSINDIIKNHFESRSNENDHLGVTFGRIADDPSLVDIVTSHESCSRRHARIAFDRDGTPWLRDLGSGNGTFVNERRLPPEACGKDDASSGANINANSNRKGSRGVVLYPGDAIRFGASTRLYILEGPEEFERDAIELKRKMNAAAAAATQAEIATQKSDRETPPNHDAGCSWGMADDPSATDQEQRFQIEDERTPLPSMDSFFYPQVPGKLKIPTALLHLHSQYNTKMHKLQSIQTESQRILQKENMGMELTDGQRGQLAKNDTRIVELEKDVANLKDKIEDGMYSVIHPGKDRRKRPIEKDQNIDDDGDDFYDRTATSKRQRKDDAAESEGSLIQKWKSLLEELEKQQLLVTRALERCARLQKQIDNSAVDDDDVFFLQNDLALANDNLSKASRCSEETEKELDDVEFLLKIVNAKLAWDRKEGLIGTNIQKKEGTTGWLAQKTPDSAPHTNNEQDNNTQRVTSLNPFESKKDEWKAPSGQDGSGRTALHEKFKGRY</sequence>
<comment type="caution">
    <text evidence="4">The sequence shown here is derived from an EMBL/GenBank/DDBJ whole genome shotgun (WGS) entry which is preliminary data.</text>
</comment>
<dbReference type="SMART" id="SM00240">
    <property type="entry name" value="FHA"/>
    <property type="match status" value="1"/>
</dbReference>
<evidence type="ECO:0000259" key="3">
    <source>
        <dbReference type="PROSITE" id="PS50006"/>
    </source>
</evidence>
<dbReference type="Pfam" id="PF00498">
    <property type="entry name" value="FHA"/>
    <property type="match status" value="1"/>
</dbReference>
<feature type="compositionally biased region" description="Polar residues" evidence="2">
    <location>
        <begin position="474"/>
        <end position="492"/>
    </location>
</feature>
<organism evidence="4 5">
    <name type="scientific">Stephanodiscus triporus</name>
    <dbReference type="NCBI Taxonomy" id="2934178"/>
    <lineage>
        <taxon>Eukaryota</taxon>
        <taxon>Sar</taxon>
        <taxon>Stramenopiles</taxon>
        <taxon>Ochrophyta</taxon>
        <taxon>Bacillariophyta</taxon>
        <taxon>Coscinodiscophyceae</taxon>
        <taxon>Thalassiosirophycidae</taxon>
        <taxon>Stephanodiscales</taxon>
        <taxon>Stephanodiscaceae</taxon>
        <taxon>Stephanodiscus</taxon>
    </lineage>
</organism>
<name>A0ABD3PYC8_9STRA</name>
<keyword evidence="1" id="KW-0175">Coiled coil</keyword>
<dbReference type="PANTHER" id="PTHR23308">
    <property type="entry name" value="NUCLEAR INHIBITOR OF PROTEIN PHOSPHATASE-1"/>
    <property type="match status" value="1"/>
</dbReference>
<accession>A0ABD3PYC8</accession>
<dbReference type="Gene3D" id="2.60.200.20">
    <property type="match status" value="1"/>
</dbReference>
<dbReference type="InterPro" id="IPR050923">
    <property type="entry name" value="Cell_Proc_Reg/RNA_Proc"/>
</dbReference>
<gene>
    <name evidence="4" type="ORF">ACHAW5_004076</name>
</gene>
<dbReference type="AlphaFoldDB" id="A0ABD3PYC8"/>
<evidence type="ECO:0000313" key="4">
    <source>
        <dbReference type="EMBL" id="KAL3792201.1"/>
    </source>
</evidence>